<evidence type="ECO:0000256" key="1">
    <source>
        <dbReference type="PROSITE-ProRule" id="PRU00175"/>
    </source>
</evidence>
<feature type="compositionally biased region" description="Pro residues" evidence="2">
    <location>
        <begin position="201"/>
        <end position="212"/>
    </location>
</feature>
<keyword evidence="3" id="KW-0472">Membrane</keyword>
<dbReference type="GO" id="GO:0043022">
    <property type="term" value="F:ribosome binding"/>
    <property type="evidence" value="ECO:0007669"/>
    <property type="project" value="TreeGrafter"/>
</dbReference>
<dbReference type="AlphaFoldDB" id="A0A0E0JK93"/>
<reference evidence="5" key="1">
    <citation type="submission" date="2015-04" db="UniProtKB">
        <authorList>
            <consortium name="EnsemblPlants"/>
        </authorList>
    </citation>
    <scope>IDENTIFICATION</scope>
</reference>
<dbReference type="InterPro" id="IPR013083">
    <property type="entry name" value="Znf_RING/FYVE/PHD"/>
</dbReference>
<feature type="domain" description="RING-type" evidence="4">
    <location>
        <begin position="319"/>
        <end position="361"/>
    </location>
</feature>
<feature type="transmembrane region" description="Helical" evidence="3">
    <location>
        <begin position="463"/>
        <end position="481"/>
    </location>
</feature>
<reference evidence="5" key="2">
    <citation type="submission" date="2018-05" db="EMBL/GenBank/DDBJ databases">
        <title>OpunRS2 (Oryza punctata Reference Sequence Version 2).</title>
        <authorList>
            <person name="Zhang J."/>
            <person name="Kudrna D."/>
            <person name="Lee S."/>
            <person name="Talag J."/>
            <person name="Welchert J."/>
            <person name="Wing R.A."/>
        </authorList>
    </citation>
    <scope>NUCLEOTIDE SEQUENCE [LARGE SCALE GENOMIC DNA]</scope>
</reference>
<dbReference type="PANTHER" id="PTHR22938:SF15">
    <property type="entry name" value="OS01G0568000 PROTEIN"/>
    <property type="match status" value="1"/>
</dbReference>
<dbReference type="SMART" id="SM00184">
    <property type="entry name" value="RING"/>
    <property type="match status" value="2"/>
</dbReference>
<proteinExistence type="predicted"/>
<dbReference type="InterPro" id="IPR001841">
    <property type="entry name" value="Znf_RING"/>
</dbReference>
<protein>
    <recommendedName>
        <fullName evidence="4">RING-type domain-containing protein</fullName>
    </recommendedName>
</protein>
<dbReference type="GO" id="GO:0061630">
    <property type="term" value="F:ubiquitin protein ligase activity"/>
    <property type="evidence" value="ECO:0007669"/>
    <property type="project" value="InterPro"/>
</dbReference>
<dbReference type="PROSITE" id="PS50089">
    <property type="entry name" value="ZF_RING_2"/>
    <property type="match status" value="2"/>
</dbReference>
<dbReference type="EnsemblPlants" id="OPUNC01G20340.1">
    <property type="protein sequence ID" value="OPUNC01G20340.1"/>
    <property type="gene ID" value="OPUNC01G20340"/>
</dbReference>
<keyword evidence="1" id="KW-0479">Metal-binding</keyword>
<keyword evidence="6" id="KW-1185">Reference proteome</keyword>
<evidence type="ECO:0000313" key="6">
    <source>
        <dbReference type="Proteomes" id="UP000026962"/>
    </source>
</evidence>
<dbReference type="InterPro" id="IPR044288">
    <property type="entry name" value="ZNF598/HEL2"/>
</dbReference>
<organism evidence="5">
    <name type="scientific">Oryza punctata</name>
    <name type="common">Red rice</name>
    <dbReference type="NCBI Taxonomy" id="4537"/>
    <lineage>
        <taxon>Eukaryota</taxon>
        <taxon>Viridiplantae</taxon>
        <taxon>Streptophyta</taxon>
        <taxon>Embryophyta</taxon>
        <taxon>Tracheophyta</taxon>
        <taxon>Spermatophyta</taxon>
        <taxon>Magnoliopsida</taxon>
        <taxon>Liliopsida</taxon>
        <taxon>Poales</taxon>
        <taxon>Poaceae</taxon>
        <taxon>BOP clade</taxon>
        <taxon>Oryzoideae</taxon>
        <taxon>Oryzeae</taxon>
        <taxon>Oryzinae</taxon>
        <taxon>Oryza</taxon>
    </lineage>
</organism>
<dbReference type="Gene3D" id="3.30.40.10">
    <property type="entry name" value="Zinc/RING finger domain, C3HC4 (zinc finger)"/>
    <property type="match status" value="2"/>
</dbReference>
<dbReference type="GO" id="GO:0016567">
    <property type="term" value="P:protein ubiquitination"/>
    <property type="evidence" value="ECO:0007669"/>
    <property type="project" value="TreeGrafter"/>
</dbReference>
<keyword evidence="3" id="KW-0812">Transmembrane</keyword>
<evidence type="ECO:0000259" key="4">
    <source>
        <dbReference type="PROSITE" id="PS50089"/>
    </source>
</evidence>
<feature type="domain" description="RING-type" evidence="4">
    <location>
        <begin position="89"/>
        <end position="131"/>
    </location>
</feature>
<dbReference type="eggNOG" id="KOG2231">
    <property type="taxonomic scope" value="Eukaryota"/>
</dbReference>
<dbReference type="PANTHER" id="PTHR22938">
    <property type="entry name" value="ZINC FINGER PROTEIN 598"/>
    <property type="match status" value="1"/>
</dbReference>
<evidence type="ECO:0000313" key="5">
    <source>
        <dbReference type="EnsemblPlants" id="OPUNC01G20340.1"/>
    </source>
</evidence>
<dbReference type="STRING" id="4537.A0A0E0JK93"/>
<feature type="region of interest" description="Disordered" evidence="2">
    <location>
        <begin position="199"/>
        <end position="218"/>
    </location>
</feature>
<keyword evidence="3" id="KW-1133">Transmembrane helix</keyword>
<keyword evidence="1" id="KW-0862">Zinc</keyword>
<accession>A0A0E0JK93</accession>
<keyword evidence="1" id="KW-0863">Zinc-finger</keyword>
<name>A0A0E0JK93_ORYPU</name>
<dbReference type="HOGENOM" id="CLU_566709_0_0_1"/>
<feature type="region of interest" description="Disordered" evidence="2">
    <location>
        <begin position="1"/>
        <end position="20"/>
    </location>
</feature>
<evidence type="ECO:0000256" key="3">
    <source>
        <dbReference type="SAM" id="Phobius"/>
    </source>
</evidence>
<dbReference type="GO" id="GO:0008270">
    <property type="term" value="F:zinc ion binding"/>
    <property type="evidence" value="ECO:0007669"/>
    <property type="project" value="UniProtKB-KW"/>
</dbReference>
<sequence>MADHLDANNGSGADVTAATSHGHVINMPRLDGSRRSAIAAVATDHSNAIDMTRGRRSAADDKSHVHIDIDIHPGGRGSTSSASDDTPCCVVCTEPLEWVAVGPCGHRVVCSMCAARVRAGPDTDRKCCVCRTLCSSVVVTKAATAADTVYTFPKTVPAVTSRDRRAGQFWYYAAISAYFDDKNHYIATKRAVHYLLKTQRPAPPSSPSPPCPDGVTRSSDASPHYQACMVQYLFLFLSALYSVADAMADHLDTNNGSGADIAAATSHSHVIDMPRLDGSSCSAIAAVTTDHSNAIDMTRGRRSHYNGSTSSASDDIPCCVVCTEPLEWVVVGPCGHRVICSMCAARVHAGPDTDRKCCICRTLCSTVVVTKAATATHSLFTFAESSMPVAAQDDGRVGVYWYSAAMSVYFDDKNHYEATKQAVHCLLKTQRPAPPSSPSPPCPDDVTGSLDAPPHRQGCMLEFFVIFAVVSYFVLAYVLVFR</sequence>
<dbReference type="Pfam" id="PF13920">
    <property type="entry name" value="zf-C3HC4_3"/>
    <property type="match status" value="2"/>
</dbReference>
<dbReference type="Proteomes" id="UP000026962">
    <property type="component" value="Chromosome 1"/>
</dbReference>
<dbReference type="GO" id="GO:0072344">
    <property type="term" value="P:rescue of stalled ribosome"/>
    <property type="evidence" value="ECO:0007669"/>
    <property type="project" value="InterPro"/>
</dbReference>
<dbReference type="Gramene" id="OPUNC01G20340.1">
    <property type="protein sequence ID" value="OPUNC01G20340.1"/>
    <property type="gene ID" value="OPUNC01G20340"/>
</dbReference>
<evidence type="ECO:0000256" key="2">
    <source>
        <dbReference type="SAM" id="MobiDB-lite"/>
    </source>
</evidence>